<organism evidence="2 3">
    <name type="scientific">Gossypium stocksii</name>
    <dbReference type="NCBI Taxonomy" id="47602"/>
    <lineage>
        <taxon>Eukaryota</taxon>
        <taxon>Viridiplantae</taxon>
        <taxon>Streptophyta</taxon>
        <taxon>Embryophyta</taxon>
        <taxon>Tracheophyta</taxon>
        <taxon>Spermatophyta</taxon>
        <taxon>Magnoliopsida</taxon>
        <taxon>eudicotyledons</taxon>
        <taxon>Gunneridae</taxon>
        <taxon>Pentapetalae</taxon>
        <taxon>rosids</taxon>
        <taxon>malvids</taxon>
        <taxon>Malvales</taxon>
        <taxon>Malvaceae</taxon>
        <taxon>Malvoideae</taxon>
        <taxon>Gossypium</taxon>
    </lineage>
</organism>
<gene>
    <name evidence="2" type="ORF">J1N35_034318</name>
</gene>
<proteinExistence type="predicted"/>
<dbReference type="EMBL" id="JAIQCV010000010">
    <property type="protein sequence ID" value="KAH1056253.1"/>
    <property type="molecule type" value="Genomic_DNA"/>
</dbReference>
<keyword evidence="3" id="KW-1185">Reference proteome</keyword>
<dbReference type="AlphaFoldDB" id="A0A9D3URS2"/>
<dbReference type="Proteomes" id="UP000828251">
    <property type="component" value="Unassembled WGS sequence"/>
</dbReference>
<feature type="region of interest" description="Disordered" evidence="1">
    <location>
        <begin position="38"/>
        <end position="57"/>
    </location>
</feature>
<evidence type="ECO:0000256" key="1">
    <source>
        <dbReference type="SAM" id="MobiDB-lite"/>
    </source>
</evidence>
<evidence type="ECO:0000313" key="3">
    <source>
        <dbReference type="Proteomes" id="UP000828251"/>
    </source>
</evidence>
<sequence>MLVLVASVHSKLPSVSRTSRGVKRLTSVYDNMSPEIATVAGDSHSEGGSERVRTRNGLVTPAPRFKQRKVSAVEDFLPGCSRLVKPQSIDLDK</sequence>
<comment type="caution">
    <text evidence="2">The sequence shown here is derived from an EMBL/GenBank/DDBJ whole genome shotgun (WGS) entry which is preliminary data.</text>
</comment>
<protein>
    <submittedName>
        <fullName evidence="2">Uncharacterized protein</fullName>
    </submittedName>
</protein>
<feature type="compositionally biased region" description="Basic and acidic residues" evidence="1">
    <location>
        <begin position="43"/>
        <end position="53"/>
    </location>
</feature>
<name>A0A9D3URS2_9ROSI</name>
<accession>A0A9D3URS2</accession>
<reference evidence="2 3" key="1">
    <citation type="journal article" date="2021" name="Plant Biotechnol. J.">
        <title>Multi-omics assisted identification of the key and species-specific regulatory components of drought-tolerant mechanisms in Gossypium stocksii.</title>
        <authorList>
            <person name="Yu D."/>
            <person name="Ke L."/>
            <person name="Zhang D."/>
            <person name="Wu Y."/>
            <person name="Sun Y."/>
            <person name="Mei J."/>
            <person name="Sun J."/>
            <person name="Sun Y."/>
        </authorList>
    </citation>
    <scope>NUCLEOTIDE SEQUENCE [LARGE SCALE GENOMIC DNA]</scope>
    <source>
        <strain evidence="3">cv. E1</strain>
        <tissue evidence="2">Leaf</tissue>
    </source>
</reference>
<evidence type="ECO:0000313" key="2">
    <source>
        <dbReference type="EMBL" id="KAH1056253.1"/>
    </source>
</evidence>